<gene>
    <name evidence="8" type="ORF">ENJ15_05870</name>
</gene>
<evidence type="ECO:0000256" key="2">
    <source>
        <dbReference type="ARBA" id="ARBA00007532"/>
    </source>
</evidence>
<evidence type="ECO:0000256" key="3">
    <source>
        <dbReference type="ARBA" id="ARBA00022630"/>
    </source>
</evidence>
<name>A0A7V5VF12_CALAY</name>
<dbReference type="PRINTS" id="PR00368">
    <property type="entry name" value="FADPNR"/>
</dbReference>
<sequence>GITMHEPATVSAIHRHADHVTVETTGGETITTEMAFVAVGRVPDIKRLGLGVLHDDPSGEVRLTTDPFGRTQFETIYAVGDVVNPRKTANRAMAQAYIAGAHAAGKEVEPFDEKNVISAVYTEPGLAQVGVLQGPDIKTHLTTYTYSMISHISNSSGWIKLAVNTGGLLSGVAVLGPHAAEIITPAALIMDSLKPVNYYKKFYAANPTYSELFFDALRQLPA</sequence>
<proteinExistence type="inferred from homology"/>
<evidence type="ECO:0000259" key="6">
    <source>
        <dbReference type="Pfam" id="PF02852"/>
    </source>
</evidence>
<dbReference type="EMBL" id="DRLI01000228">
    <property type="protein sequence ID" value="HHM02524.1"/>
    <property type="molecule type" value="Genomic_DNA"/>
</dbReference>
<keyword evidence="4" id="KW-0274">FAD</keyword>
<keyword evidence="3" id="KW-0285">Flavoprotein</keyword>
<dbReference type="InterPro" id="IPR036188">
    <property type="entry name" value="FAD/NAD-bd_sf"/>
</dbReference>
<dbReference type="Proteomes" id="UP000885771">
    <property type="component" value="Unassembled WGS sequence"/>
</dbReference>
<dbReference type="PRINTS" id="PR00411">
    <property type="entry name" value="PNDRDTASEI"/>
</dbReference>
<evidence type="ECO:0000313" key="8">
    <source>
        <dbReference type="EMBL" id="HHM02524.1"/>
    </source>
</evidence>
<dbReference type="PANTHER" id="PTHR22912">
    <property type="entry name" value="DISULFIDE OXIDOREDUCTASE"/>
    <property type="match status" value="1"/>
</dbReference>
<dbReference type="InterPro" id="IPR023753">
    <property type="entry name" value="FAD/NAD-binding_dom"/>
</dbReference>
<reference evidence="8" key="1">
    <citation type="journal article" date="2020" name="mSystems">
        <title>Genome- and Community-Level Interaction Insights into Carbon Utilization and Element Cycling Functions of Hydrothermarchaeota in Hydrothermal Sediment.</title>
        <authorList>
            <person name="Zhou Z."/>
            <person name="Liu Y."/>
            <person name="Xu W."/>
            <person name="Pan J."/>
            <person name="Luo Z.H."/>
            <person name="Li M."/>
        </authorList>
    </citation>
    <scope>NUCLEOTIDE SEQUENCE [LARGE SCALE GENOMIC DNA]</scope>
    <source>
        <strain evidence="8">HyVt-460</strain>
    </source>
</reference>
<comment type="cofactor">
    <cofactor evidence="1">
        <name>FAD</name>
        <dbReference type="ChEBI" id="CHEBI:57692"/>
    </cofactor>
</comment>
<evidence type="ECO:0000256" key="5">
    <source>
        <dbReference type="ARBA" id="ARBA00023027"/>
    </source>
</evidence>
<feature type="domain" description="Pyridine nucleotide-disulphide oxidoreductase dimerisation" evidence="6">
    <location>
        <begin position="118"/>
        <end position="213"/>
    </location>
</feature>
<evidence type="ECO:0000256" key="4">
    <source>
        <dbReference type="ARBA" id="ARBA00022827"/>
    </source>
</evidence>
<accession>A0A7V5VF12</accession>
<organism evidence="8">
    <name type="scientific">Caldithrix abyssi</name>
    <dbReference type="NCBI Taxonomy" id="187145"/>
    <lineage>
        <taxon>Bacteria</taxon>
        <taxon>Pseudomonadati</taxon>
        <taxon>Calditrichota</taxon>
        <taxon>Calditrichia</taxon>
        <taxon>Calditrichales</taxon>
        <taxon>Calditrichaceae</taxon>
        <taxon>Caldithrix</taxon>
    </lineage>
</organism>
<comment type="similarity">
    <text evidence="2">Belongs to the class-I pyridine nucleotide-disulfide oxidoreductase family.</text>
</comment>
<dbReference type="Gene3D" id="3.50.50.60">
    <property type="entry name" value="FAD/NAD(P)-binding domain"/>
    <property type="match status" value="2"/>
</dbReference>
<keyword evidence="5" id="KW-0520">NAD</keyword>
<dbReference type="Pfam" id="PF02852">
    <property type="entry name" value="Pyr_redox_dim"/>
    <property type="match status" value="1"/>
</dbReference>
<dbReference type="GO" id="GO:0004148">
    <property type="term" value="F:dihydrolipoyl dehydrogenase (NADH) activity"/>
    <property type="evidence" value="ECO:0007669"/>
    <property type="project" value="TreeGrafter"/>
</dbReference>
<dbReference type="InterPro" id="IPR016156">
    <property type="entry name" value="FAD/NAD-linked_Rdtase_dimer_sf"/>
</dbReference>
<dbReference type="AlphaFoldDB" id="A0A7V5VF12"/>
<dbReference type="GO" id="GO:0006103">
    <property type="term" value="P:2-oxoglutarate metabolic process"/>
    <property type="evidence" value="ECO:0007669"/>
    <property type="project" value="TreeGrafter"/>
</dbReference>
<dbReference type="SUPFAM" id="SSF55424">
    <property type="entry name" value="FAD/NAD-linked reductases, dimerisation (C-terminal) domain"/>
    <property type="match status" value="1"/>
</dbReference>
<feature type="domain" description="FAD/NAD(P)-binding" evidence="7">
    <location>
        <begin position="1"/>
        <end position="96"/>
    </location>
</feature>
<evidence type="ECO:0000256" key="1">
    <source>
        <dbReference type="ARBA" id="ARBA00001974"/>
    </source>
</evidence>
<dbReference type="GO" id="GO:0050660">
    <property type="term" value="F:flavin adenine dinucleotide binding"/>
    <property type="evidence" value="ECO:0007669"/>
    <property type="project" value="TreeGrafter"/>
</dbReference>
<feature type="non-terminal residue" evidence="8">
    <location>
        <position position="1"/>
    </location>
</feature>
<dbReference type="Pfam" id="PF07992">
    <property type="entry name" value="Pyr_redox_2"/>
    <property type="match status" value="1"/>
</dbReference>
<dbReference type="InterPro" id="IPR050151">
    <property type="entry name" value="Class-I_Pyr_Nuc-Dis_Oxidored"/>
</dbReference>
<comment type="caution">
    <text evidence="8">The sequence shown here is derived from an EMBL/GenBank/DDBJ whole genome shotgun (WGS) entry which is preliminary data.</text>
</comment>
<dbReference type="InterPro" id="IPR004099">
    <property type="entry name" value="Pyr_nucl-diS_OxRdtase_dimer"/>
</dbReference>
<evidence type="ECO:0000259" key="7">
    <source>
        <dbReference type="Pfam" id="PF07992"/>
    </source>
</evidence>
<protein>
    <submittedName>
        <fullName evidence="8">NAD(P)/FAD-dependent oxidoreductase</fullName>
    </submittedName>
</protein>
<dbReference type="PANTHER" id="PTHR22912:SF151">
    <property type="entry name" value="DIHYDROLIPOYL DEHYDROGENASE, MITOCHONDRIAL"/>
    <property type="match status" value="1"/>
</dbReference>
<dbReference type="Gene3D" id="3.30.390.30">
    <property type="match status" value="1"/>
</dbReference>
<dbReference type="SUPFAM" id="SSF51905">
    <property type="entry name" value="FAD/NAD(P)-binding domain"/>
    <property type="match status" value="1"/>
</dbReference>